<keyword evidence="2" id="KW-0808">Transferase</keyword>
<keyword evidence="1 4" id="KW-0489">Methyltransferase</keyword>
<gene>
    <name evidence="4" type="ORF">KUV50_18675</name>
</gene>
<evidence type="ECO:0000256" key="2">
    <source>
        <dbReference type="ARBA" id="ARBA00022679"/>
    </source>
</evidence>
<dbReference type="GO" id="GO:0008168">
    <property type="term" value="F:methyltransferase activity"/>
    <property type="evidence" value="ECO:0007669"/>
    <property type="project" value="UniProtKB-KW"/>
</dbReference>
<keyword evidence="5" id="KW-1185">Reference proteome</keyword>
<sequence>MRIISGRFKGRRFSPPAKKWPTRPTTDMAKEGLYNMLQNKINFESAVFLDLFGGTGNHCYEFISRGCTNATYVDRHGPAVGYVRSMAVELAIDTYLKIYRDDVFRFIKKSTETFSVIFAGPPYPLQRIPEIPDLVLAGSLLREDGLFILEHNSEHTFSHHPKCTESRNYGDTWFSFFTKNSI</sequence>
<dbReference type="InterPro" id="IPR004398">
    <property type="entry name" value="RNA_MeTrfase_RsmD"/>
</dbReference>
<feature type="region of interest" description="Disordered" evidence="3">
    <location>
        <begin position="1"/>
        <end position="22"/>
    </location>
</feature>
<name>A0A953HXA2_9BACT</name>
<proteinExistence type="predicted"/>
<reference evidence="4" key="1">
    <citation type="submission" date="2021-06" db="EMBL/GenBank/DDBJ databases">
        <title>44 bacteria genomes isolated from Dapeng, Shenzhen.</title>
        <authorList>
            <person name="Zheng W."/>
            <person name="Yu S."/>
            <person name="Huang Y."/>
        </authorList>
    </citation>
    <scope>NUCLEOTIDE SEQUENCE</scope>
    <source>
        <strain evidence="4">DP5N28-2</strain>
    </source>
</reference>
<dbReference type="RefSeq" id="WP_222581734.1">
    <property type="nucleotide sequence ID" value="NZ_JAHVHU010000025.1"/>
</dbReference>
<dbReference type="PANTHER" id="PTHR43542:SF1">
    <property type="entry name" value="METHYLTRANSFERASE"/>
    <property type="match status" value="1"/>
</dbReference>
<accession>A0A953HXA2</accession>
<evidence type="ECO:0000256" key="1">
    <source>
        <dbReference type="ARBA" id="ARBA00022603"/>
    </source>
</evidence>
<dbReference type="Pfam" id="PF03602">
    <property type="entry name" value="Cons_hypoth95"/>
    <property type="match status" value="1"/>
</dbReference>
<comment type="caution">
    <text evidence="4">The sequence shown here is derived from an EMBL/GenBank/DDBJ whole genome shotgun (WGS) entry which is preliminary data.</text>
</comment>
<evidence type="ECO:0000256" key="3">
    <source>
        <dbReference type="SAM" id="MobiDB-lite"/>
    </source>
</evidence>
<dbReference type="EMBL" id="JAHVHU010000025">
    <property type="protein sequence ID" value="MBY5960185.1"/>
    <property type="molecule type" value="Genomic_DNA"/>
</dbReference>
<organism evidence="4 5">
    <name type="scientific">Membranihabitans marinus</name>
    <dbReference type="NCBI Taxonomy" id="1227546"/>
    <lineage>
        <taxon>Bacteria</taxon>
        <taxon>Pseudomonadati</taxon>
        <taxon>Bacteroidota</taxon>
        <taxon>Saprospiria</taxon>
        <taxon>Saprospirales</taxon>
        <taxon>Saprospiraceae</taxon>
        <taxon>Membranihabitans</taxon>
    </lineage>
</organism>
<dbReference type="AlphaFoldDB" id="A0A953HXA2"/>
<evidence type="ECO:0000313" key="5">
    <source>
        <dbReference type="Proteomes" id="UP000753961"/>
    </source>
</evidence>
<evidence type="ECO:0000313" key="4">
    <source>
        <dbReference type="EMBL" id="MBY5960185.1"/>
    </source>
</evidence>
<protein>
    <submittedName>
        <fullName evidence="4">RsmD family RNA methyltransferase</fullName>
    </submittedName>
</protein>
<dbReference type="SUPFAM" id="SSF53335">
    <property type="entry name" value="S-adenosyl-L-methionine-dependent methyltransferases"/>
    <property type="match status" value="1"/>
</dbReference>
<dbReference type="PANTHER" id="PTHR43542">
    <property type="entry name" value="METHYLTRANSFERASE"/>
    <property type="match status" value="1"/>
</dbReference>
<dbReference type="CDD" id="cd02440">
    <property type="entry name" value="AdoMet_MTases"/>
    <property type="match status" value="1"/>
</dbReference>
<dbReference type="Gene3D" id="3.40.50.150">
    <property type="entry name" value="Vaccinia Virus protein VP39"/>
    <property type="match status" value="1"/>
</dbReference>
<dbReference type="GO" id="GO:0031167">
    <property type="term" value="P:rRNA methylation"/>
    <property type="evidence" value="ECO:0007669"/>
    <property type="project" value="InterPro"/>
</dbReference>
<dbReference type="InterPro" id="IPR029063">
    <property type="entry name" value="SAM-dependent_MTases_sf"/>
</dbReference>
<dbReference type="Proteomes" id="UP000753961">
    <property type="component" value="Unassembled WGS sequence"/>
</dbReference>
<dbReference type="PIRSF" id="PIRSF004553">
    <property type="entry name" value="CHP00095"/>
    <property type="match status" value="1"/>
</dbReference>